<dbReference type="InterPro" id="IPR017972">
    <property type="entry name" value="Cyt_P450_CS"/>
</dbReference>
<evidence type="ECO:0000256" key="6">
    <source>
        <dbReference type="ARBA" id="ARBA00022824"/>
    </source>
</evidence>
<feature type="signal peptide" evidence="15">
    <location>
        <begin position="1"/>
        <end position="26"/>
    </location>
</feature>
<organism evidence="16 17">
    <name type="scientific">Papaver atlanticum</name>
    <dbReference type="NCBI Taxonomy" id="357466"/>
    <lineage>
        <taxon>Eukaryota</taxon>
        <taxon>Viridiplantae</taxon>
        <taxon>Streptophyta</taxon>
        <taxon>Embryophyta</taxon>
        <taxon>Tracheophyta</taxon>
        <taxon>Spermatophyta</taxon>
        <taxon>Magnoliopsida</taxon>
        <taxon>Ranunculales</taxon>
        <taxon>Papaveraceae</taxon>
        <taxon>Papaveroideae</taxon>
        <taxon>Papaver</taxon>
    </lineage>
</organism>
<dbReference type="GO" id="GO:0020037">
    <property type="term" value="F:heme binding"/>
    <property type="evidence" value="ECO:0007669"/>
    <property type="project" value="InterPro"/>
</dbReference>
<gene>
    <name evidence="16" type="ORF">MKW98_015095</name>
</gene>
<keyword evidence="5 13" id="KW-0479">Metal-binding</keyword>
<evidence type="ECO:0000256" key="1">
    <source>
        <dbReference type="ARBA" id="ARBA00001971"/>
    </source>
</evidence>
<comment type="caution">
    <text evidence="16">The sequence shown here is derived from an EMBL/GenBank/DDBJ whole genome shotgun (WGS) entry which is preliminary data.</text>
</comment>
<dbReference type="GO" id="GO:0005783">
    <property type="term" value="C:endoplasmic reticulum"/>
    <property type="evidence" value="ECO:0007669"/>
    <property type="project" value="UniProtKB-SubCell"/>
</dbReference>
<dbReference type="InterPro" id="IPR036396">
    <property type="entry name" value="Cyt_P450_sf"/>
</dbReference>
<dbReference type="PANTHER" id="PTHR47950:SF14">
    <property type="entry name" value="CYTOCHROME P450 76A2-LIKE ISOFORM X1"/>
    <property type="match status" value="1"/>
</dbReference>
<keyword evidence="4 13" id="KW-0349">Heme</keyword>
<evidence type="ECO:0000256" key="2">
    <source>
        <dbReference type="ARBA" id="ARBA00004240"/>
    </source>
</evidence>
<dbReference type="SUPFAM" id="SSF48264">
    <property type="entry name" value="Cytochrome P450"/>
    <property type="match status" value="1"/>
</dbReference>
<comment type="pathway">
    <text evidence="11">Alkaloid biosynthesis; (S)-reticuline biosynthesis; (S)-reticuline from (S)-norcoclaurine: step 3/4.</text>
</comment>
<dbReference type="PRINTS" id="PR00463">
    <property type="entry name" value="EP450I"/>
</dbReference>
<keyword evidence="7 14" id="KW-0560">Oxidoreductase</keyword>
<evidence type="ECO:0000256" key="13">
    <source>
        <dbReference type="PIRSR" id="PIRSR602401-1"/>
    </source>
</evidence>
<evidence type="ECO:0000313" key="17">
    <source>
        <dbReference type="Proteomes" id="UP001202328"/>
    </source>
</evidence>
<proteinExistence type="inferred from homology"/>
<evidence type="ECO:0000256" key="12">
    <source>
        <dbReference type="ARBA" id="ARBA00066319"/>
    </source>
</evidence>
<dbReference type="FunFam" id="1.10.630.10:FF:000126">
    <property type="entry name" value="Predicted protein"/>
    <property type="match status" value="1"/>
</dbReference>
<name>A0AAD4S7V5_9MAGN</name>
<dbReference type="PRINTS" id="PR00385">
    <property type="entry name" value="P450"/>
</dbReference>
<protein>
    <recommendedName>
        <fullName evidence="12">N-methylcoclaurine 3'-monooxygenase</fullName>
        <ecNumber evidence="12">1.14.14.102</ecNumber>
    </recommendedName>
</protein>
<evidence type="ECO:0000256" key="8">
    <source>
        <dbReference type="ARBA" id="ARBA00023004"/>
    </source>
</evidence>
<dbReference type="Proteomes" id="UP001202328">
    <property type="component" value="Unassembled WGS sequence"/>
</dbReference>
<dbReference type="PROSITE" id="PS00086">
    <property type="entry name" value="CYTOCHROME_P450"/>
    <property type="match status" value="1"/>
</dbReference>
<feature type="binding site" description="axial binding residue" evidence="13">
    <location>
        <position position="450"/>
    </location>
    <ligand>
        <name>heme</name>
        <dbReference type="ChEBI" id="CHEBI:30413"/>
    </ligand>
    <ligandPart>
        <name>Fe</name>
        <dbReference type="ChEBI" id="CHEBI:18248"/>
    </ligandPart>
</feature>
<dbReference type="AlphaFoldDB" id="A0AAD4S7V5"/>
<evidence type="ECO:0000256" key="14">
    <source>
        <dbReference type="RuleBase" id="RU000461"/>
    </source>
</evidence>
<keyword evidence="17" id="KW-1185">Reference proteome</keyword>
<dbReference type="Gene3D" id="1.10.630.10">
    <property type="entry name" value="Cytochrome P450"/>
    <property type="match status" value="1"/>
</dbReference>
<evidence type="ECO:0000256" key="15">
    <source>
        <dbReference type="SAM" id="SignalP"/>
    </source>
</evidence>
<keyword evidence="9 14" id="KW-0503">Monooxygenase</keyword>
<dbReference type="InterPro" id="IPR001128">
    <property type="entry name" value="Cyt_P450"/>
</dbReference>
<keyword evidence="6" id="KW-0256">Endoplasmic reticulum</keyword>
<dbReference type="GO" id="GO:0005506">
    <property type="term" value="F:iron ion binding"/>
    <property type="evidence" value="ECO:0007669"/>
    <property type="project" value="InterPro"/>
</dbReference>
<dbReference type="GO" id="GO:0050593">
    <property type="term" value="F:N-methylcoclaurine 3'-monooxygenase activity"/>
    <property type="evidence" value="ECO:0007669"/>
    <property type="project" value="UniProtKB-EC"/>
</dbReference>
<dbReference type="GO" id="GO:0033075">
    <property type="term" value="P:isoquinoline alkaloid biosynthetic process"/>
    <property type="evidence" value="ECO:0007669"/>
    <property type="project" value="UniProtKB-ARBA"/>
</dbReference>
<dbReference type="Pfam" id="PF00067">
    <property type="entry name" value="p450"/>
    <property type="match status" value="1"/>
</dbReference>
<dbReference type="EC" id="1.14.14.102" evidence="12"/>
<dbReference type="PANTHER" id="PTHR47950">
    <property type="entry name" value="CYTOCHROME P450, FAMILY 76, SUBFAMILY C, POLYPEPTIDE 5-RELATED"/>
    <property type="match status" value="1"/>
</dbReference>
<sequence>MFFWIAFSLAFASPLLLLLLLHSCVSTRNKSNSRRLPPGPPGWPLIGNLLDLGYHYKAPHKRLVQLQKKYGPVFMIRMGEVNTLVIASADAATELFKSHDQAFSNRYLGEVLKSTGDEYGPTPLLSPNGPIWRMNRRLYATIFSRTSIKNTLGRRRQFVDQMIQWISLKEKEGRSVEIKHLTFVGLTNLFGNLFFSKDFMDLKSASGNELYQVLKEIGALSTKPNVADFFPWLQKLDPQNLANRTRKAVDAFQNIIDEFAKERKSRDVATRNNEEKDFWDFLMDFEGSGKDEPRKMSDRHISAFIMEAISGGTDTTVSTVEWVMTEVVRNPEVMRKAKDEIAQVVGYNRKIEESDIESLPYLGAVIKEAMRLNPVAPLLIPRTTVKDTEFMGYIIPKGTAVLVNTWGIGRDSASWDNPFTFNPDRFLGNTTDYRGRHYRFLPFGAGRRICPGLPMVHQILPMLVGSLLQSFDWTLENGVTPESLDMNGKIEMSLKKSTPLRIIPRASPLAV</sequence>
<comment type="cofactor">
    <cofactor evidence="1 13">
        <name>heme</name>
        <dbReference type="ChEBI" id="CHEBI:30413"/>
    </cofactor>
</comment>
<evidence type="ECO:0000256" key="7">
    <source>
        <dbReference type="ARBA" id="ARBA00023002"/>
    </source>
</evidence>
<keyword evidence="8 13" id="KW-0408">Iron</keyword>
<evidence type="ECO:0000256" key="5">
    <source>
        <dbReference type="ARBA" id="ARBA00022723"/>
    </source>
</evidence>
<keyword evidence="15" id="KW-0732">Signal</keyword>
<evidence type="ECO:0000256" key="9">
    <source>
        <dbReference type="ARBA" id="ARBA00023033"/>
    </source>
</evidence>
<dbReference type="InterPro" id="IPR002401">
    <property type="entry name" value="Cyt_P450_E_grp-I"/>
</dbReference>
<accession>A0AAD4S7V5</accession>
<comment type="similarity">
    <text evidence="3 14">Belongs to the cytochrome P450 family.</text>
</comment>
<feature type="chain" id="PRO_5042240366" description="N-methylcoclaurine 3'-monooxygenase" evidence="15">
    <location>
        <begin position="27"/>
        <end position="511"/>
    </location>
</feature>
<evidence type="ECO:0000256" key="4">
    <source>
        <dbReference type="ARBA" id="ARBA00022617"/>
    </source>
</evidence>
<evidence type="ECO:0000313" key="16">
    <source>
        <dbReference type="EMBL" id="KAI3871195.1"/>
    </source>
</evidence>
<dbReference type="EMBL" id="JAJJMB010013076">
    <property type="protein sequence ID" value="KAI3871195.1"/>
    <property type="molecule type" value="Genomic_DNA"/>
</dbReference>
<reference evidence="16" key="1">
    <citation type="submission" date="2022-04" db="EMBL/GenBank/DDBJ databases">
        <title>A functionally conserved STORR gene fusion in Papaver species that diverged 16.8 million years ago.</title>
        <authorList>
            <person name="Catania T."/>
        </authorList>
    </citation>
    <scope>NUCLEOTIDE SEQUENCE</scope>
    <source>
        <strain evidence="16">S-188037</strain>
    </source>
</reference>
<evidence type="ECO:0000256" key="3">
    <source>
        <dbReference type="ARBA" id="ARBA00010617"/>
    </source>
</evidence>
<evidence type="ECO:0000256" key="11">
    <source>
        <dbReference type="ARBA" id="ARBA00060652"/>
    </source>
</evidence>
<comment type="subcellular location">
    <subcellularLocation>
        <location evidence="2">Endoplasmic reticulum</location>
    </subcellularLocation>
</comment>
<evidence type="ECO:0000256" key="10">
    <source>
        <dbReference type="ARBA" id="ARBA00050995"/>
    </source>
</evidence>
<comment type="catalytic activity">
    <reaction evidence="10">
        <text>(S)-N-methylcoclaurine + reduced [NADPH--hemoprotein reductase] + O2 = (S)-3'-hydroxy-N-methylcoclaurine + oxidized [NADPH--hemoprotein reductase] + H2O + H(+)</text>
        <dbReference type="Rhea" id="RHEA:16649"/>
        <dbReference type="Rhea" id="RHEA-COMP:11964"/>
        <dbReference type="Rhea" id="RHEA-COMP:11965"/>
        <dbReference type="ChEBI" id="CHEBI:15377"/>
        <dbReference type="ChEBI" id="CHEBI:15378"/>
        <dbReference type="ChEBI" id="CHEBI:15379"/>
        <dbReference type="ChEBI" id="CHEBI:57618"/>
        <dbReference type="ChEBI" id="CHEBI:57993"/>
        <dbReference type="ChEBI" id="CHEBI:58010"/>
        <dbReference type="ChEBI" id="CHEBI:58210"/>
        <dbReference type="EC" id="1.14.14.102"/>
    </reaction>
</comment>